<comment type="caution">
    <text evidence="4">The sequence shown here is derived from an EMBL/GenBank/DDBJ whole genome shotgun (WGS) entry which is preliminary data.</text>
</comment>
<dbReference type="OrthoDB" id="10433533at2759"/>
<dbReference type="Proteomes" id="UP000786811">
    <property type="component" value="Unassembled WGS sequence"/>
</dbReference>
<organism evidence="4 5">
    <name type="scientific">Cotesia congregata</name>
    <name type="common">Parasitoid wasp</name>
    <name type="synonym">Apanteles congregatus</name>
    <dbReference type="NCBI Taxonomy" id="51543"/>
    <lineage>
        <taxon>Eukaryota</taxon>
        <taxon>Metazoa</taxon>
        <taxon>Ecdysozoa</taxon>
        <taxon>Arthropoda</taxon>
        <taxon>Hexapoda</taxon>
        <taxon>Insecta</taxon>
        <taxon>Pterygota</taxon>
        <taxon>Neoptera</taxon>
        <taxon>Endopterygota</taxon>
        <taxon>Hymenoptera</taxon>
        <taxon>Apocrita</taxon>
        <taxon>Ichneumonoidea</taxon>
        <taxon>Braconidae</taxon>
        <taxon>Microgastrinae</taxon>
        <taxon>Cotesia</taxon>
    </lineage>
</organism>
<sequence>MKFFGLVLFIALFIVACQGQDTAKDDKINTGLYNKDYAYGYYNRPGQLGYNGWNLLIKMKFIWTVFIIAALIVLCQAQGFNGYGNRGRGENNGYGNQGRGGYDNNRGRGGYDNGYGNQGGQGRLDNH</sequence>
<dbReference type="PROSITE" id="PS51257">
    <property type="entry name" value="PROKAR_LIPOPROTEIN"/>
    <property type="match status" value="1"/>
</dbReference>
<reference evidence="4" key="1">
    <citation type="submission" date="2021-04" db="EMBL/GenBank/DDBJ databases">
        <authorList>
            <person name="Chebbi M.A.C M."/>
        </authorList>
    </citation>
    <scope>NUCLEOTIDE SEQUENCE</scope>
</reference>
<dbReference type="AlphaFoldDB" id="A0A8J2HHX5"/>
<feature type="region of interest" description="Disordered" evidence="1">
    <location>
        <begin position="86"/>
        <end position="127"/>
    </location>
</feature>
<keyword evidence="2" id="KW-0812">Transmembrane</keyword>
<keyword evidence="2" id="KW-1133">Transmembrane helix</keyword>
<keyword evidence="5" id="KW-1185">Reference proteome</keyword>
<evidence type="ECO:0000256" key="1">
    <source>
        <dbReference type="SAM" id="MobiDB-lite"/>
    </source>
</evidence>
<keyword evidence="3" id="KW-0732">Signal</keyword>
<feature type="transmembrane region" description="Helical" evidence="2">
    <location>
        <begin position="61"/>
        <end position="80"/>
    </location>
</feature>
<accession>A0A8J2HHX5</accession>
<evidence type="ECO:0000313" key="4">
    <source>
        <dbReference type="EMBL" id="CAG5101582.1"/>
    </source>
</evidence>
<feature type="signal peptide" evidence="3">
    <location>
        <begin position="1"/>
        <end position="19"/>
    </location>
</feature>
<proteinExistence type="predicted"/>
<feature type="chain" id="PRO_5035146013" evidence="3">
    <location>
        <begin position="20"/>
        <end position="127"/>
    </location>
</feature>
<protein>
    <submittedName>
        <fullName evidence="4">Uncharacterized protein</fullName>
    </submittedName>
</protein>
<evidence type="ECO:0000256" key="3">
    <source>
        <dbReference type="SAM" id="SignalP"/>
    </source>
</evidence>
<gene>
    <name evidence="4" type="ORF">HICCMSTLAB_LOCUS10484</name>
</gene>
<keyword evidence="2" id="KW-0472">Membrane</keyword>
<name>A0A8J2HHX5_COTCN</name>
<evidence type="ECO:0000313" key="5">
    <source>
        <dbReference type="Proteomes" id="UP000786811"/>
    </source>
</evidence>
<dbReference type="EMBL" id="CAJNRD030001123">
    <property type="protein sequence ID" value="CAG5101582.1"/>
    <property type="molecule type" value="Genomic_DNA"/>
</dbReference>
<evidence type="ECO:0000256" key="2">
    <source>
        <dbReference type="SAM" id="Phobius"/>
    </source>
</evidence>